<evidence type="ECO:0000313" key="5">
    <source>
        <dbReference type="Proteomes" id="UP000182011"/>
    </source>
</evidence>
<keyword evidence="1" id="KW-0479">Metal-binding</keyword>
<dbReference type="EMBL" id="FAOP01000005">
    <property type="protein sequence ID" value="CUU06131.1"/>
    <property type="molecule type" value="Genomic_DNA"/>
</dbReference>
<dbReference type="PRINTS" id="PR00406">
    <property type="entry name" value="CYTB5RDTASE"/>
</dbReference>
<gene>
    <name evidence="4" type="ORF">JGI4_01443</name>
    <name evidence="3" type="ORF">JGI8_02002</name>
</gene>
<dbReference type="STRING" id="1633631.GCA_001442925_01438"/>
<dbReference type="InterPro" id="IPR001709">
    <property type="entry name" value="Flavoprot_Pyr_Nucl_cyt_Rdtase"/>
</dbReference>
<feature type="domain" description="FAD-binding FR-type" evidence="2">
    <location>
        <begin position="16"/>
        <end position="114"/>
    </location>
</feature>
<dbReference type="InterPro" id="IPR017927">
    <property type="entry name" value="FAD-bd_FR_type"/>
</dbReference>
<dbReference type="GO" id="GO:0046872">
    <property type="term" value="F:metal ion binding"/>
    <property type="evidence" value="ECO:0007669"/>
    <property type="project" value="UniProtKB-KW"/>
</dbReference>
<accession>A0A0P1LHY7</accession>
<proteinExistence type="predicted"/>
<accession>A0A0P1M695</accession>
<dbReference type="RefSeq" id="WP_047134727.1">
    <property type="nucleotide sequence ID" value="NZ_CZVI01000050.1"/>
</dbReference>
<evidence type="ECO:0000256" key="1">
    <source>
        <dbReference type="PIRSR" id="PIRSR006816-2"/>
    </source>
</evidence>
<dbReference type="PROSITE" id="PS51384">
    <property type="entry name" value="FAD_FR"/>
    <property type="match status" value="1"/>
</dbReference>
<dbReference type="SUPFAM" id="SSF63380">
    <property type="entry name" value="Riboflavin synthase domain-like"/>
    <property type="match status" value="1"/>
</dbReference>
<evidence type="ECO:0000259" key="2">
    <source>
        <dbReference type="PROSITE" id="PS51384"/>
    </source>
</evidence>
<protein>
    <submittedName>
        <fullName evidence="4">NAD(P)H-flavin reductase</fullName>
    </submittedName>
</protein>
<name>A0A0P1LQQ9_9BACT</name>
<dbReference type="PIRSF" id="PIRSF006816">
    <property type="entry name" value="Cyc3_hyd_g"/>
    <property type="match status" value="1"/>
</dbReference>
<feature type="binding site" evidence="1">
    <location>
        <position position="258"/>
    </location>
    <ligand>
        <name>[2Fe-2S] cluster</name>
        <dbReference type="ChEBI" id="CHEBI:190135"/>
    </ligand>
</feature>
<dbReference type="InterPro" id="IPR017938">
    <property type="entry name" value="Riboflavin_synthase-like_b-brl"/>
</dbReference>
<dbReference type="AlphaFoldDB" id="A0A0P1LQQ9"/>
<dbReference type="GO" id="GO:0016491">
    <property type="term" value="F:oxidoreductase activity"/>
    <property type="evidence" value="ECO:0007669"/>
    <property type="project" value="InterPro"/>
</dbReference>
<accession>A0A0S4N6A4</accession>
<reference evidence="3 6" key="1">
    <citation type="submission" date="2015-11" db="EMBL/GenBank/DDBJ databases">
        <authorList>
            <person name="Varghese N."/>
        </authorList>
    </citation>
    <scope>NUCLEOTIDE SEQUENCE [LARGE SCALE GENOMIC DNA]</scope>
    <source>
        <strain evidence="3 6">JGI-8</strain>
    </source>
</reference>
<accession>A0A0P1P2K0</accession>
<dbReference type="Pfam" id="PF00175">
    <property type="entry name" value="NAD_binding_1"/>
    <property type="match status" value="1"/>
</dbReference>
<reference evidence="4 5" key="2">
    <citation type="submission" date="2015-11" db="EMBL/GenBank/DDBJ databases">
        <authorList>
            <person name="Zhang Y."/>
            <person name="Guo Z."/>
        </authorList>
    </citation>
    <scope>NUCLEOTIDE SEQUENCE [LARGE SCALE GENOMIC DNA]</scope>
    <source>
        <strain evidence="4">JGI-4</strain>
    </source>
</reference>
<dbReference type="Proteomes" id="UP000182011">
    <property type="component" value="Unassembled WGS sequence"/>
</dbReference>
<keyword evidence="1" id="KW-0408">Iron</keyword>
<dbReference type="InterPro" id="IPR012165">
    <property type="entry name" value="Cyt_c3_hydrogenase_gsu"/>
</dbReference>
<dbReference type="InterPro" id="IPR039261">
    <property type="entry name" value="FNR_nucleotide-bd"/>
</dbReference>
<evidence type="ECO:0000313" key="6">
    <source>
        <dbReference type="Proteomes" id="UP000182200"/>
    </source>
</evidence>
<keyword evidence="1" id="KW-0001">2Fe-2S</keyword>
<accession>A0A0P1NXF7</accession>
<dbReference type="InterPro" id="IPR019480">
    <property type="entry name" value="Dihydroorotate_DH_Fe-S-bd"/>
</dbReference>
<evidence type="ECO:0000313" key="3">
    <source>
        <dbReference type="EMBL" id="CUS94523.1"/>
    </source>
</evidence>
<keyword evidence="6" id="KW-1185">Reference proteome</keyword>
<dbReference type="Gene3D" id="2.40.30.10">
    <property type="entry name" value="Translation factors"/>
    <property type="match status" value="1"/>
</dbReference>
<accession>A0A0P1LVQ5</accession>
<dbReference type="InterPro" id="IPR050353">
    <property type="entry name" value="PyrK_electron_transfer"/>
</dbReference>
<feature type="binding site" evidence="1">
    <location>
        <position position="250"/>
    </location>
    <ligand>
        <name>[2Fe-2S] cluster</name>
        <dbReference type="ChEBI" id="CHEBI:190135"/>
    </ligand>
</feature>
<accession>A0A0P1LQQ9</accession>
<dbReference type="GO" id="GO:0051537">
    <property type="term" value="F:2 iron, 2 sulfur cluster binding"/>
    <property type="evidence" value="ECO:0007669"/>
    <property type="project" value="UniProtKB-KW"/>
</dbReference>
<dbReference type="CDD" id="cd06221">
    <property type="entry name" value="sulfite_reductase_like"/>
    <property type="match status" value="1"/>
</dbReference>
<evidence type="ECO:0000313" key="4">
    <source>
        <dbReference type="EMBL" id="CUU06131.1"/>
    </source>
</evidence>
<sequence length="286" mass="32194">MEPVEKEVLTAVQNPMLPLIFQVRSRKQETNDTFTLEIEPLDSKSEFKFLPGQFNMVYVFGVGEVPISISGDPSKKNRIMHTTRMVGIVTKAMGKLKKGDLLGIRGPFGSSWPVDKCSGCDIVIVAGGIGLAPLRPAIYYILSNRERYNRVILLYGARTPDDILYKNEIEKWRSRFDFEVYVTVDRGISGWKGNVGVVTTLIPRAPFEPENTVALVCGPEIMMRFTALELIKRGVKENNIFLSMERNMKCGIGLCGHCQFGPVFICKDGPVFSYNQVKDLIFKREI</sequence>
<dbReference type="Pfam" id="PF10418">
    <property type="entry name" value="DHODB_Fe-S_bind"/>
    <property type="match status" value="1"/>
</dbReference>
<keyword evidence="1" id="KW-0411">Iron-sulfur</keyword>
<dbReference type="GO" id="GO:0006221">
    <property type="term" value="P:pyrimidine nucleotide biosynthetic process"/>
    <property type="evidence" value="ECO:0007669"/>
    <property type="project" value="InterPro"/>
</dbReference>
<accession>A0A0N7MV08</accession>
<dbReference type="PANTHER" id="PTHR43513">
    <property type="entry name" value="DIHYDROOROTATE DEHYDROGENASE B (NAD(+)), ELECTRON TRANSFER SUBUNIT"/>
    <property type="match status" value="1"/>
</dbReference>
<feature type="binding site" evidence="1">
    <location>
        <position position="266"/>
    </location>
    <ligand>
        <name>[2Fe-2S] cluster</name>
        <dbReference type="ChEBI" id="CHEBI:190135"/>
    </ligand>
</feature>
<dbReference type="GO" id="GO:0050660">
    <property type="term" value="F:flavin adenine dinucleotide binding"/>
    <property type="evidence" value="ECO:0007669"/>
    <property type="project" value="InterPro"/>
</dbReference>
<feature type="binding site" evidence="1">
    <location>
        <position position="255"/>
    </location>
    <ligand>
        <name>[2Fe-2S] cluster</name>
        <dbReference type="ChEBI" id="CHEBI:190135"/>
    </ligand>
</feature>
<dbReference type="SUPFAM" id="SSF52343">
    <property type="entry name" value="Ferredoxin reductase-like, C-terminal NADP-linked domain"/>
    <property type="match status" value="1"/>
</dbReference>
<dbReference type="EMBL" id="CZVI01000050">
    <property type="protein sequence ID" value="CUS94523.1"/>
    <property type="molecule type" value="Genomic_DNA"/>
</dbReference>
<dbReference type="PRINTS" id="PR00371">
    <property type="entry name" value="FPNCR"/>
</dbReference>
<accession>A0A0P1LV10</accession>
<accession>A0A0P1P6J0</accession>
<comment type="cofactor">
    <cofactor evidence="1">
        <name>[2Fe-2S] cluster</name>
        <dbReference type="ChEBI" id="CHEBI:190135"/>
    </cofactor>
    <text evidence="1">Binds 1 [2Fe-2S] cluster per subunit.</text>
</comment>
<dbReference type="Gene3D" id="3.40.50.80">
    <property type="entry name" value="Nucleotide-binding domain of ferredoxin-NADP reductase (FNR) module"/>
    <property type="match status" value="1"/>
</dbReference>
<dbReference type="Proteomes" id="UP000182200">
    <property type="component" value="Unassembled WGS sequence"/>
</dbReference>
<dbReference type="PANTHER" id="PTHR43513:SF1">
    <property type="entry name" value="ANAEROBIC SULFITE REDUCTASE SUBUNIT B"/>
    <property type="match status" value="1"/>
</dbReference>
<dbReference type="InterPro" id="IPR001433">
    <property type="entry name" value="OxRdtase_FAD/NAD-bd"/>
</dbReference>
<organism evidence="4 5">
    <name type="scientific">Candidatus Kryptonium thompsonii</name>
    <dbReference type="NCBI Taxonomy" id="1633631"/>
    <lineage>
        <taxon>Bacteria</taxon>
        <taxon>Pseudomonadati</taxon>
        <taxon>Candidatus Kryptoniota</taxon>
        <taxon>Candidatus Kryptonium</taxon>
    </lineage>
</organism>